<evidence type="ECO:0000313" key="4">
    <source>
        <dbReference type="Proteomes" id="UP000194469"/>
    </source>
</evidence>
<evidence type="ECO:0000256" key="1">
    <source>
        <dbReference type="SAM" id="MobiDB-lite"/>
    </source>
</evidence>
<dbReference type="AlphaFoldDB" id="A0A1Y6G0N3"/>
<feature type="signal peptide" evidence="2">
    <location>
        <begin position="1"/>
        <end position="18"/>
    </location>
</feature>
<dbReference type="EMBL" id="FXWL01000003">
    <property type="protein sequence ID" value="SMQ78942.1"/>
    <property type="molecule type" value="Genomic_DNA"/>
</dbReference>
<evidence type="ECO:0000313" key="3">
    <source>
        <dbReference type="EMBL" id="SMQ78942.1"/>
    </source>
</evidence>
<name>A0A1Y6G0N3_9SPHN</name>
<organism evidence="3 4">
    <name type="scientific">Sphingopyxis terrae subsp. ummariensis</name>
    <dbReference type="NCBI Taxonomy" id="429001"/>
    <lineage>
        <taxon>Bacteria</taxon>
        <taxon>Pseudomonadati</taxon>
        <taxon>Pseudomonadota</taxon>
        <taxon>Alphaproteobacteria</taxon>
        <taxon>Sphingomonadales</taxon>
        <taxon>Sphingomonadaceae</taxon>
        <taxon>Sphingopyxis</taxon>
    </lineage>
</organism>
<protein>
    <submittedName>
        <fullName evidence="3">Uncharacterized protein</fullName>
    </submittedName>
</protein>
<accession>A0A1Y6G0N3</accession>
<proteinExistence type="predicted"/>
<dbReference type="Proteomes" id="UP000194469">
    <property type="component" value="Unassembled WGS sequence"/>
</dbReference>
<sequence length="92" mass="9767">MFVLTLALAMAGATPAESATPDSTNPATESAKPAKPKKTCKRIVMTGSNLGRRICKTEEQWIAEQSANIDNVNQSYKQNIGNDPAASMGRGN</sequence>
<feature type="chain" id="PRO_5010984560" evidence="2">
    <location>
        <begin position="19"/>
        <end position="92"/>
    </location>
</feature>
<feature type="region of interest" description="Disordered" evidence="1">
    <location>
        <begin position="12"/>
        <end position="38"/>
    </location>
</feature>
<keyword evidence="2" id="KW-0732">Signal</keyword>
<dbReference type="RefSeq" id="WP_086457740.1">
    <property type="nucleotide sequence ID" value="NZ_FXWL01000003.1"/>
</dbReference>
<reference evidence="4" key="1">
    <citation type="submission" date="2017-04" db="EMBL/GenBank/DDBJ databases">
        <authorList>
            <person name="Varghese N."/>
            <person name="Submissions S."/>
        </authorList>
    </citation>
    <scope>NUCLEOTIDE SEQUENCE [LARGE SCALE GENOMIC DNA]</scope>
    <source>
        <strain evidence="4">UI2</strain>
    </source>
</reference>
<evidence type="ECO:0000256" key="2">
    <source>
        <dbReference type="SAM" id="SignalP"/>
    </source>
</evidence>
<dbReference type="GeneID" id="303002707"/>
<gene>
    <name evidence="3" type="ORF">SAMN06295984_2949</name>
</gene>
<keyword evidence="4" id="KW-1185">Reference proteome</keyword>